<dbReference type="AlphaFoldDB" id="A0AAU9N0Y1"/>
<feature type="domain" description="Integrase catalytic" evidence="2">
    <location>
        <begin position="33"/>
        <end position="203"/>
    </location>
</feature>
<feature type="region of interest" description="Disordered" evidence="1">
    <location>
        <begin position="410"/>
        <end position="429"/>
    </location>
</feature>
<dbReference type="InterPro" id="IPR043502">
    <property type="entry name" value="DNA/RNA_pol_sf"/>
</dbReference>
<dbReference type="PANTHER" id="PTHR11439:SF495">
    <property type="entry name" value="REVERSE TRANSCRIPTASE, RNA-DEPENDENT DNA POLYMERASE-RELATED"/>
    <property type="match status" value="1"/>
</dbReference>
<evidence type="ECO:0000313" key="4">
    <source>
        <dbReference type="Proteomes" id="UP001157418"/>
    </source>
</evidence>
<dbReference type="SUPFAM" id="SSF56672">
    <property type="entry name" value="DNA/RNA polymerases"/>
    <property type="match status" value="1"/>
</dbReference>
<dbReference type="CDD" id="cd09272">
    <property type="entry name" value="RNase_HI_RT_Ty1"/>
    <property type="match status" value="1"/>
</dbReference>
<keyword evidence="4" id="KW-1185">Reference proteome</keyword>
<feature type="region of interest" description="Disordered" evidence="1">
    <location>
        <begin position="288"/>
        <end position="330"/>
    </location>
</feature>
<gene>
    <name evidence="3" type="ORF">LVIROSA_LOCUS19060</name>
</gene>
<protein>
    <recommendedName>
        <fullName evidence="2">Integrase catalytic domain-containing protein</fullName>
    </recommendedName>
</protein>
<dbReference type="Pfam" id="PF07727">
    <property type="entry name" value="RVT_2"/>
    <property type="match status" value="1"/>
</dbReference>
<feature type="compositionally biased region" description="Polar residues" evidence="1">
    <location>
        <begin position="288"/>
        <end position="324"/>
    </location>
</feature>
<dbReference type="InterPro" id="IPR057670">
    <property type="entry name" value="SH3_retrovirus"/>
</dbReference>
<dbReference type="InterPro" id="IPR013103">
    <property type="entry name" value="RVT_2"/>
</dbReference>
<evidence type="ECO:0000256" key="1">
    <source>
        <dbReference type="SAM" id="MobiDB-lite"/>
    </source>
</evidence>
<dbReference type="EMBL" id="CAKMRJ010003334">
    <property type="protein sequence ID" value="CAH1432412.1"/>
    <property type="molecule type" value="Genomic_DNA"/>
</dbReference>
<reference evidence="3 4" key="1">
    <citation type="submission" date="2022-01" db="EMBL/GenBank/DDBJ databases">
        <authorList>
            <person name="Xiong W."/>
            <person name="Schranz E."/>
        </authorList>
    </citation>
    <scope>NUCLEOTIDE SEQUENCE [LARGE SCALE GENOMIC DNA]</scope>
</reference>
<feature type="compositionally biased region" description="Polar residues" evidence="1">
    <location>
        <begin position="1"/>
        <end position="15"/>
    </location>
</feature>
<organism evidence="3 4">
    <name type="scientific">Lactuca virosa</name>
    <dbReference type="NCBI Taxonomy" id="75947"/>
    <lineage>
        <taxon>Eukaryota</taxon>
        <taxon>Viridiplantae</taxon>
        <taxon>Streptophyta</taxon>
        <taxon>Embryophyta</taxon>
        <taxon>Tracheophyta</taxon>
        <taxon>Spermatophyta</taxon>
        <taxon>Magnoliopsida</taxon>
        <taxon>eudicotyledons</taxon>
        <taxon>Gunneridae</taxon>
        <taxon>Pentapetalae</taxon>
        <taxon>asterids</taxon>
        <taxon>campanulids</taxon>
        <taxon>Asterales</taxon>
        <taxon>Asteraceae</taxon>
        <taxon>Cichorioideae</taxon>
        <taxon>Cichorieae</taxon>
        <taxon>Lactucinae</taxon>
        <taxon>Lactuca</taxon>
    </lineage>
</organism>
<dbReference type="GO" id="GO:0003676">
    <property type="term" value="F:nucleic acid binding"/>
    <property type="evidence" value="ECO:0007669"/>
    <property type="project" value="InterPro"/>
</dbReference>
<dbReference type="Proteomes" id="UP001157418">
    <property type="component" value="Unassembled WGS sequence"/>
</dbReference>
<dbReference type="PROSITE" id="PS50994">
    <property type="entry name" value="INTEGRASE"/>
    <property type="match status" value="1"/>
</dbReference>
<feature type="region of interest" description="Disordered" evidence="1">
    <location>
        <begin position="1"/>
        <end position="23"/>
    </location>
</feature>
<accession>A0AAU9N0Y1</accession>
<evidence type="ECO:0000259" key="2">
    <source>
        <dbReference type="PROSITE" id="PS50994"/>
    </source>
</evidence>
<dbReference type="InterPro" id="IPR012337">
    <property type="entry name" value="RNaseH-like_sf"/>
</dbReference>
<dbReference type="PANTHER" id="PTHR11439">
    <property type="entry name" value="GAG-POL-RELATED RETROTRANSPOSON"/>
    <property type="match status" value="1"/>
</dbReference>
<dbReference type="InterPro" id="IPR036397">
    <property type="entry name" value="RNaseH_sf"/>
</dbReference>
<dbReference type="InterPro" id="IPR001584">
    <property type="entry name" value="Integrase_cat-core"/>
</dbReference>
<name>A0AAU9N0Y1_9ASTR</name>
<dbReference type="Gene3D" id="3.30.420.10">
    <property type="entry name" value="Ribonuclease H-like superfamily/Ribonuclease H"/>
    <property type="match status" value="1"/>
</dbReference>
<comment type="caution">
    <text evidence="3">The sequence shown here is derived from an EMBL/GenBank/DDBJ whole genome shotgun (WGS) entry which is preliminary data.</text>
</comment>
<dbReference type="GO" id="GO:0015074">
    <property type="term" value="P:DNA integration"/>
    <property type="evidence" value="ECO:0007669"/>
    <property type="project" value="InterPro"/>
</dbReference>
<dbReference type="SUPFAM" id="SSF53098">
    <property type="entry name" value="Ribonuclease H-like"/>
    <property type="match status" value="1"/>
</dbReference>
<evidence type="ECO:0000313" key="3">
    <source>
        <dbReference type="EMBL" id="CAH1432412.1"/>
    </source>
</evidence>
<sequence>MAPQASSSQLQIHQQSGHRRTRLRSSNLKFSNDTLCPACECGKKSKASHPMVIDSSIYEPLELLHIDLCGPSTIASLHHKKYILILINFIKEIELQIKLPVRRIRSDNGTEFSNHLLNSFLVSKGITHNFIAPYTPQQNGVVEQRNRTLVEAARSMLNFTHLPLYFWAEAVATACFVQNRSIICKRLDHLNKFAPKSDEGIFLGYSTNKVAYRVLIRRTRLIVESFDVKFDDYYVHNTAPSTETKAILESDIPASSGPLNIVEVNYDDLFDPVEITKLSEVLVSPEAQQQHADVSGPSLSDVVSLNTSTSPVEGESSTPDQVTTIEVPVLDDAVPVPIRRESLPSDISSDSDDEDIENIDTRTDSRIITLPTIQGEPSQVQGELPSAIQGEPPSFVQENSNPTFPIQDNSAGCSHVQRELPSPTAESSDIVDIPSTAATDHLQPRLHVWTKDHPPGQIIGNPSAGIQTRSSQDLSDHCYYATFMSSVKPRTMKEALMEPDWIAAMQEELEEFKRNKVWQLVPKPKGHNIVGTRWVYKKKLDESGAVVRNKVRLVAKGYIQLEGVDYDETYALVARMEAIRIFLAYAAHKNIKVHQMDVKSAFLNGELKEEVYLQQPPGFECLEFPDYCYKLEKAVYSLKQAPRAWYETLSEFLVSSGYKRGVIDPTLFRKANGNHLMLVQIYVDDIIFGSTDQGMVDEFAKLMTNKFQMSMNREINFFLGLQVKQVPQGIFIHQEKYTSELLKKYSMDNCSSTKVAMAFGYKISDDPSGKSVDHKIYRGIIGSLMYLTASRPDIVFATGVCARYQADPKVSHMTAAKQILRYLKGSKSLGLWYPAGNDFSLQAFTDADHAGCRLDRKSTSGGCQFLGGRLVSWSSRKQSCVSLSTAEAEYVVAASCCSQVLWMKTKLIDYGYRMQRIPIYCDSESAIVISHNPIHHSKTKHIELRYHFIKDHILKGNIELIFVHTHEEIADVFTKALDSTKPNRFLQMLGMMNPDPQFFLN</sequence>
<dbReference type="Pfam" id="PF25597">
    <property type="entry name" value="SH3_retrovirus"/>
    <property type="match status" value="1"/>
</dbReference>
<proteinExistence type="predicted"/>